<comment type="caution">
    <text evidence="1">The sequence shown here is derived from an EMBL/GenBank/DDBJ whole genome shotgun (WGS) entry which is preliminary data.</text>
</comment>
<sequence length="153" mass="18008">MVLDWIYKVSSLEPSQIPSNFLWLFMLKLSGSQWQSKEGWVTWILLDMDSCSSLKSLDQSSKLLSAQSRFGFKHDTVNLDKVKHNKGRREVNLDKEPSFEGFTRDESIKADWLIYSVSENEYFEKIRKVDEVTTCVEDWMVHFARLYKDHVGF</sequence>
<gene>
    <name evidence="1" type="ORF">CTI12_AA581600</name>
</gene>
<evidence type="ECO:0000313" key="2">
    <source>
        <dbReference type="Proteomes" id="UP000245207"/>
    </source>
</evidence>
<dbReference type="STRING" id="35608.A0A2U1KNQ7"/>
<name>A0A2U1KNQ7_ARTAN</name>
<accession>A0A2U1KNQ7</accession>
<organism evidence="1 2">
    <name type="scientific">Artemisia annua</name>
    <name type="common">Sweet wormwood</name>
    <dbReference type="NCBI Taxonomy" id="35608"/>
    <lineage>
        <taxon>Eukaryota</taxon>
        <taxon>Viridiplantae</taxon>
        <taxon>Streptophyta</taxon>
        <taxon>Embryophyta</taxon>
        <taxon>Tracheophyta</taxon>
        <taxon>Spermatophyta</taxon>
        <taxon>Magnoliopsida</taxon>
        <taxon>eudicotyledons</taxon>
        <taxon>Gunneridae</taxon>
        <taxon>Pentapetalae</taxon>
        <taxon>asterids</taxon>
        <taxon>campanulids</taxon>
        <taxon>Asterales</taxon>
        <taxon>Asteraceae</taxon>
        <taxon>Asteroideae</taxon>
        <taxon>Anthemideae</taxon>
        <taxon>Artemisiinae</taxon>
        <taxon>Artemisia</taxon>
    </lineage>
</organism>
<protein>
    <submittedName>
        <fullName evidence="1">Octicosapeptide/Phox/Bem1p (PB1) domain-containing protein</fullName>
    </submittedName>
</protein>
<reference evidence="1 2" key="1">
    <citation type="journal article" date="2018" name="Mol. Plant">
        <title>The genome of Artemisia annua provides insight into the evolution of Asteraceae family and artemisinin biosynthesis.</title>
        <authorList>
            <person name="Shen Q."/>
            <person name="Zhang L."/>
            <person name="Liao Z."/>
            <person name="Wang S."/>
            <person name="Yan T."/>
            <person name="Shi P."/>
            <person name="Liu M."/>
            <person name="Fu X."/>
            <person name="Pan Q."/>
            <person name="Wang Y."/>
            <person name="Lv Z."/>
            <person name="Lu X."/>
            <person name="Zhang F."/>
            <person name="Jiang W."/>
            <person name="Ma Y."/>
            <person name="Chen M."/>
            <person name="Hao X."/>
            <person name="Li L."/>
            <person name="Tang Y."/>
            <person name="Lv G."/>
            <person name="Zhou Y."/>
            <person name="Sun X."/>
            <person name="Brodelius P.E."/>
            <person name="Rose J.K.C."/>
            <person name="Tang K."/>
        </authorList>
    </citation>
    <scope>NUCLEOTIDE SEQUENCE [LARGE SCALE GENOMIC DNA]</scope>
    <source>
        <strain evidence="2">cv. Huhao1</strain>
        <tissue evidence="1">Leaf</tissue>
    </source>
</reference>
<dbReference type="Proteomes" id="UP000245207">
    <property type="component" value="Unassembled WGS sequence"/>
</dbReference>
<evidence type="ECO:0000313" key="1">
    <source>
        <dbReference type="EMBL" id="PWA38406.1"/>
    </source>
</evidence>
<dbReference type="AlphaFoldDB" id="A0A2U1KNQ7"/>
<keyword evidence="2" id="KW-1185">Reference proteome</keyword>
<dbReference type="EMBL" id="PKPP01015666">
    <property type="protein sequence ID" value="PWA38406.1"/>
    <property type="molecule type" value="Genomic_DNA"/>
</dbReference>
<proteinExistence type="predicted"/>